<accession>A0ABT4D798</accession>
<protein>
    <submittedName>
        <fullName evidence="1">DUF3006 domain-containing protein</fullName>
    </submittedName>
</protein>
<name>A0ABT4D798_9CLOT</name>
<dbReference type="Gene3D" id="6.20.120.50">
    <property type="match status" value="1"/>
</dbReference>
<evidence type="ECO:0000313" key="1">
    <source>
        <dbReference type="EMBL" id="MCY6958172.1"/>
    </source>
</evidence>
<reference evidence="1" key="1">
    <citation type="submission" date="2022-12" db="EMBL/GenBank/DDBJ databases">
        <title>Clostridium sp. nov., isolated from industrial wastewater.</title>
        <authorList>
            <person name="Jiayan W."/>
        </authorList>
    </citation>
    <scope>NUCLEOTIDE SEQUENCE</scope>
    <source>
        <strain evidence="1">ZC22-4</strain>
    </source>
</reference>
<dbReference type="InterPro" id="IPR021377">
    <property type="entry name" value="DUF3006"/>
</dbReference>
<gene>
    <name evidence="1" type="ORF">OW729_06095</name>
</gene>
<sequence>MFGVIDRFEGDFAVIELDDGKIINVKRNMLPKEMKEGYVLNMDEKITFNNEETKKRKEEIEKMMADLFES</sequence>
<dbReference type="Proteomes" id="UP001144612">
    <property type="component" value="Unassembled WGS sequence"/>
</dbReference>
<comment type="caution">
    <text evidence="1">The sequence shown here is derived from an EMBL/GenBank/DDBJ whole genome shotgun (WGS) entry which is preliminary data.</text>
</comment>
<dbReference type="Pfam" id="PF11213">
    <property type="entry name" value="DUF3006"/>
    <property type="match status" value="1"/>
</dbReference>
<evidence type="ECO:0000313" key="2">
    <source>
        <dbReference type="Proteomes" id="UP001144612"/>
    </source>
</evidence>
<dbReference type="EMBL" id="JAPQFJ010000004">
    <property type="protein sequence ID" value="MCY6958172.1"/>
    <property type="molecule type" value="Genomic_DNA"/>
</dbReference>
<organism evidence="1 2">
    <name type="scientific">Clostridium brassicae</name>
    <dbReference type="NCBI Taxonomy" id="2999072"/>
    <lineage>
        <taxon>Bacteria</taxon>
        <taxon>Bacillati</taxon>
        <taxon>Bacillota</taxon>
        <taxon>Clostridia</taxon>
        <taxon>Eubacteriales</taxon>
        <taxon>Clostridiaceae</taxon>
        <taxon>Clostridium</taxon>
    </lineage>
</organism>
<dbReference type="RefSeq" id="WP_268060581.1">
    <property type="nucleotide sequence ID" value="NZ_JAPQFJ010000004.1"/>
</dbReference>
<proteinExistence type="predicted"/>
<keyword evidence="2" id="KW-1185">Reference proteome</keyword>